<reference evidence="3" key="1">
    <citation type="journal article" date="2019" name="Int. J. Syst. Evol. Microbiol.">
        <title>The Global Catalogue of Microorganisms (GCM) 10K type strain sequencing project: providing services to taxonomists for standard genome sequencing and annotation.</title>
        <authorList>
            <consortium name="The Broad Institute Genomics Platform"/>
            <consortium name="The Broad Institute Genome Sequencing Center for Infectious Disease"/>
            <person name="Wu L."/>
            <person name="Ma J."/>
        </authorList>
    </citation>
    <scope>NUCLEOTIDE SEQUENCE [LARGE SCALE GENOMIC DNA]</scope>
    <source>
        <strain evidence="3">CGMCC 1.8985</strain>
    </source>
</reference>
<proteinExistence type="predicted"/>
<keyword evidence="3" id="KW-1185">Reference proteome</keyword>
<keyword evidence="1" id="KW-0812">Transmembrane</keyword>
<evidence type="ECO:0000313" key="3">
    <source>
        <dbReference type="Proteomes" id="UP000599009"/>
    </source>
</evidence>
<sequence>MLRHKHRRDIAEFLGGATAAVVGLITGTNLALLLGSSRDLSGAVVFAVALGVLFRSTWRWLVGAAGYGRLVDVAGG</sequence>
<evidence type="ECO:0000256" key="1">
    <source>
        <dbReference type="SAM" id="Phobius"/>
    </source>
</evidence>
<keyword evidence="1" id="KW-1133">Transmembrane helix</keyword>
<dbReference type="Proteomes" id="UP000599009">
    <property type="component" value="Unassembled WGS sequence"/>
</dbReference>
<keyword evidence="1" id="KW-0472">Membrane</keyword>
<dbReference type="EMBL" id="BMME01000001">
    <property type="protein sequence ID" value="GGK06224.1"/>
    <property type="molecule type" value="Genomic_DNA"/>
</dbReference>
<accession>A0ABQ2ECB0</accession>
<feature type="transmembrane region" description="Helical" evidence="1">
    <location>
        <begin position="12"/>
        <end position="34"/>
    </location>
</feature>
<gene>
    <name evidence="2" type="ORF">GCM10011394_14240</name>
</gene>
<name>A0ABQ2ECB0_9GAMM</name>
<organism evidence="2 3">
    <name type="scientific">Luteimonas terricola</name>
    <dbReference type="NCBI Taxonomy" id="645597"/>
    <lineage>
        <taxon>Bacteria</taxon>
        <taxon>Pseudomonadati</taxon>
        <taxon>Pseudomonadota</taxon>
        <taxon>Gammaproteobacteria</taxon>
        <taxon>Lysobacterales</taxon>
        <taxon>Lysobacteraceae</taxon>
        <taxon>Luteimonas</taxon>
    </lineage>
</organism>
<dbReference type="RefSeq" id="WP_132986105.1">
    <property type="nucleotide sequence ID" value="NZ_BMME01000001.1"/>
</dbReference>
<protein>
    <submittedName>
        <fullName evidence="2">Uncharacterized protein</fullName>
    </submittedName>
</protein>
<evidence type="ECO:0000313" key="2">
    <source>
        <dbReference type="EMBL" id="GGK06224.1"/>
    </source>
</evidence>
<comment type="caution">
    <text evidence="2">The sequence shown here is derived from an EMBL/GenBank/DDBJ whole genome shotgun (WGS) entry which is preliminary data.</text>
</comment>
<feature type="transmembrane region" description="Helical" evidence="1">
    <location>
        <begin position="40"/>
        <end position="58"/>
    </location>
</feature>